<evidence type="ECO:0000313" key="4">
    <source>
        <dbReference type="Proteomes" id="UP000547011"/>
    </source>
</evidence>
<feature type="domain" description="Glycosyl transferase family 1" evidence="2">
    <location>
        <begin position="226"/>
        <end position="370"/>
    </location>
</feature>
<reference evidence="3 4" key="1">
    <citation type="submission" date="2020-08" db="EMBL/GenBank/DDBJ databases">
        <title>Genomic Encyclopedia of Type Strains, Phase IV (KMG-IV): sequencing the most valuable type-strain genomes for metagenomic binning, comparative biology and taxonomic classification.</title>
        <authorList>
            <person name="Goeker M."/>
        </authorList>
    </citation>
    <scope>NUCLEOTIDE SEQUENCE [LARGE SCALE GENOMIC DNA]</scope>
    <source>
        <strain evidence="3 4">DSM 23447</strain>
    </source>
</reference>
<dbReference type="RefSeq" id="WP_183312525.1">
    <property type="nucleotide sequence ID" value="NZ_JACIEW010000010.1"/>
</dbReference>
<dbReference type="InterPro" id="IPR001296">
    <property type="entry name" value="Glyco_trans_1"/>
</dbReference>
<dbReference type="AlphaFoldDB" id="A0A7W6IQ47"/>
<dbReference type="PANTHER" id="PTHR45947:SF3">
    <property type="entry name" value="SULFOQUINOVOSYL TRANSFERASE SQD2"/>
    <property type="match status" value="1"/>
</dbReference>
<name>A0A7W6IQ47_9HYPH</name>
<dbReference type="Gene3D" id="3.40.50.2000">
    <property type="entry name" value="Glycogen Phosphorylase B"/>
    <property type="match status" value="2"/>
</dbReference>
<accession>A0A7W6IQ47</accession>
<dbReference type="Pfam" id="PF00534">
    <property type="entry name" value="Glycos_transf_1"/>
    <property type="match status" value="1"/>
</dbReference>
<keyword evidence="1" id="KW-0812">Transmembrane</keyword>
<organism evidence="3 4">
    <name type="scientific">Devosia subaequoris</name>
    <dbReference type="NCBI Taxonomy" id="395930"/>
    <lineage>
        <taxon>Bacteria</taxon>
        <taxon>Pseudomonadati</taxon>
        <taxon>Pseudomonadota</taxon>
        <taxon>Alphaproteobacteria</taxon>
        <taxon>Hyphomicrobiales</taxon>
        <taxon>Devosiaceae</taxon>
        <taxon>Devosia</taxon>
    </lineage>
</organism>
<dbReference type="PANTHER" id="PTHR45947">
    <property type="entry name" value="SULFOQUINOVOSYL TRANSFERASE SQD2"/>
    <property type="match status" value="1"/>
</dbReference>
<comment type="caution">
    <text evidence="3">The sequence shown here is derived from an EMBL/GenBank/DDBJ whole genome shotgun (WGS) entry which is preliminary data.</text>
</comment>
<gene>
    <name evidence="3" type="ORF">GGR20_003439</name>
</gene>
<keyword evidence="1" id="KW-1133">Transmembrane helix</keyword>
<dbReference type="Proteomes" id="UP000547011">
    <property type="component" value="Unassembled WGS sequence"/>
</dbReference>
<keyword evidence="3" id="KW-0808">Transferase</keyword>
<protein>
    <submittedName>
        <fullName evidence="3">Glycosyltransferase involved in cell wall biosynthesis</fullName>
    </submittedName>
</protein>
<dbReference type="SUPFAM" id="SSF53756">
    <property type="entry name" value="UDP-Glycosyltransferase/glycogen phosphorylase"/>
    <property type="match status" value="1"/>
</dbReference>
<dbReference type="EMBL" id="JACIEW010000010">
    <property type="protein sequence ID" value="MBB4053777.1"/>
    <property type="molecule type" value="Genomic_DNA"/>
</dbReference>
<dbReference type="GO" id="GO:0016757">
    <property type="term" value="F:glycosyltransferase activity"/>
    <property type="evidence" value="ECO:0007669"/>
    <property type="project" value="InterPro"/>
</dbReference>
<evidence type="ECO:0000313" key="3">
    <source>
        <dbReference type="EMBL" id="MBB4053777.1"/>
    </source>
</evidence>
<keyword evidence="4" id="KW-1185">Reference proteome</keyword>
<keyword evidence="1" id="KW-0472">Membrane</keyword>
<evidence type="ECO:0000256" key="1">
    <source>
        <dbReference type="SAM" id="Phobius"/>
    </source>
</evidence>
<feature type="transmembrane region" description="Helical" evidence="1">
    <location>
        <begin position="82"/>
        <end position="100"/>
    </location>
</feature>
<proteinExistence type="predicted"/>
<dbReference type="InterPro" id="IPR050194">
    <property type="entry name" value="Glycosyltransferase_grp1"/>
</dbReference>
<evidence type="ECO:0000259" key="2">
    <source>
        <dbReference type="Pfam" id="PF00534"/>
    </source>
</evidence>
<sequence>MPSGKVSVLLSAMAFSPTRGSEFGVGWRWALEIADLGYDVTVLTRTRHKPEIATALGEIEARSIKLEFVDPWSWVEYNVSPVVFRYLYIYVWQIAAYLRARQIHRMRRYDVVHHVTFGGIRFPSLMGLLGIPFVFGTLGGGESTPPGLFGAYPLKERLWEWARTISNAVVRFDPLMRWVFGSASVIALRTPDNIPLVPFRMRSKVVIAGDVGSSLPKNQPARQRSQTVRFLYVGRLIYLKGIQLALPAFAIAKKVTPNISFTIVGSGPAEKRWQSLSQRLRLEDIVTFVGHVPHTQISQVYSSHDVFMFPSMHDSGGTVVLEAAAHGLPIICLNTGGPGHILGAKAGTKIDVSSGNQNQVVKDIARAIAAYATNTSQLDALGSDARDWSSAQTWRSRVLTVYNALPKALAPSLQARARS</sequence>